<reference evidence="1 2" key="1">
    <citation type="journal article" date="2007" name="Nature">
        <title>Evolution of genes and genomes on the Drosophila phylogeny.</title>
        <authorList>
            <consortium name="Drosophila 12 Genomes Consortium"/>
            <person name="Clark A.G."/>
            <person name="Eisen M.B."/>
            <person name="Smith D.R."/>
            <person name="Bergman C.M."/>
            <person name="Oliver B."/>
            <person name="Markow T.A."/>
            <person name="Kaufman T.C."/>
            <person name="Kellis M."/>
            <person name="Gelbart W."/>
            <person name="Iyer V.N."/>
            <person name="Pollard D.A."/>
            <person name="Sackton T.B."/>
            <person name="Larracuente A.M."/>
            <person name="Singh N.D."/>
            <person name="Abad J.P."/>
            <person name="Abt D.N."/>
            <person name="Adryan B."/>
            <person name="Aguade M."/>
            <person name="Akashi H."/>
            <person name="Anderson W.W."/>
            <person name="Aquadro C.F."/>
            <person name="Ardell D.H."/>
            <person name="Arguello R."/>
            <person name="Artieri C.G."/>
            <person name="Barbash D.A."/>
            <person name="Barker D."/>
            <person name="Barsanti P."/>
            <person name="Batterham P."/>
            <person name="Batzoglou S."/>
            <person name="Begun D."/>
            <person name="Bhutkar A."/>
            <person name="Blanco E."/>
            <person name="Bosak S.A."/>
            <person name="Bradley R.K."/>
            <person name="Brand A.D."/>
            <person name="Brent M.R."/>
            <person name="Brooks A.N."/>
            <person name="Brown R.H."/>
            <person name="Butlin R.K."/>
            <person name="Caggese C."/>
            <person name="Calvi B.R."/>
            <person name="Bernardo de Carvalho A."/>
            <person name="Caspi A."/>
            <person name="Castrezana S."/>
            <person name="Celniker S.E."/>
            <person name="Chang J.L."/>
            <person name="Chapple C."/>
            <person name="Chatterji S."/>
            <person name="Chinwalla A."/>
            <person name="Civetta A."/>
            <person name="Clifton S.W."/>
            <person name="Comeron J.M."/>
            <person name="Costello J.C."/>
            <person name="Coyne J.A."/>
            <person name="Daub J."/>
            <person name="David R.G."/>
            <person name="Delcher A.L."/>
            <person name="Delehaunty K."/>
            <person name="Do C.B."/>
            <person name="Ebling H."/>
            <person name="Edwards K."/>
            <person name="Eickbush T."/>
            <person name="Evans J.D."/>
            <person name="Filipski A."/>
            <person name="Findeiss S."/>
            <person name="Freyhult E."/>
            <person name="Fulton L."/>
            <person name="Fulton R."/>
            <person name="Garcia A.C."/>
            <person name="Gardiner A."/>
            <person name="Garfield D.A."/>
            <person name="Garvin B.E."/>
            <person name="Gibson G."/>
            <person name="Gilbert D."/>
            <person name="Gnerre S."/>
            <person name="Godfrey J."/>
            <person name="Good R."/>
            <person name="Gotea V."/>
            <person name="Gravely B."/>
            <person name="Greenberg A.J."/>
            <person name="Griffiths-Jones S."/>
            <person name="Gross S."/>
            <person name="Guigo R."/>
            <person name="Gustafson E.A."/>
            <person name="Haerty W."/>
            <person name="Hahn M.W."/>
            <person name="Halligan D.L."/>
            <person name="Halpern A.L."/>
            <person name="Halter G.M."/>
            <person name="Han M.V."/>
            <person name="Heger A."/>
            <person name="Hillier L."/>
            <person name="Hinrichs A.S."/>
            <person name="Holmes I."/>
            <person name="Hoskins R.A."/>
            <person name="Hubisz M.J."/>
            <person name="Hultmark D."/>
            <person name="Huntley M.A."/>
            <person name="Jaffe D.B."/>
            <person name="Jagadeeshan S."/>
            <person name="Jeck W.R."/>
            <person name="Johnson J."/>
            <person name="Jones C.D."/>
            <person name="Jordan W.C."/>
            <person name="Karpen G.H."/>
            <person name="Kataoka E."/>
            <person name="Keightley P.D."/>
            <person name="Kheradpour P."/>
            <person name="Kirkness E.F."/>
            <person name="Koerich L.B."/>
            <person name="Kristiansen K."/>
            <person name="Kudrna D."/>
            <person name="Kulathinal R.J."/>
            <person name="Kumar S."/>
            <person name="Kwok R."/>
            <person name="Lander E."/>
            <person name="Langley C.H."/>
            <person name="Lapoint R."/>
            <person name="Lazzaro B.P."/>
            <person name="Lee S.J."/>
            <person name="Levesque L."/>
            <person name="Li R."/>
            <person name="Lin C.F."/>
            <person name="Lin M.F."/>
            <person name="Lindblad-Toh K."/>
            <person name="Llopart A."/>
            <person name="Long M."/>
            <person name="Low L."/>
            <person name="Lozovsky E."/>
            <person name="Lu J."/>
            <person name="Luo M."/>
            <person name="Machado C.A."/>
            <person name="Makalowski W."/>
            <person name="Marzo M."/>
            <person name="Matsuda M."/>
            <person name="Matzkin L."/>
            <person name="McAllister B."/>
            <person name="McBride C.S."/>
            <person name="McKernan B."/>
            <person name="McKernan K."/>
            <person name="Mendez-Lago M."/>
            <person name="Minx P."/>
            <person name="Mollenhauer M.U."/>
            <person name="Montooth K."/>
            <person name="Mount S.M."/>
            <person name="Mu X."/>
            <person name="Myers E."/>
            <person name="Negre B."/>
            <person name="Newfeld S."/>
            <person name="Nielsen R."/>
            <person name="Noor M.A."/>
            <person name="O'Grady P."/>
            <person name="Pachter L."/>
            <person name="Papaceit M."/>
            <person name="Parisi M.J."/>
            <person name="Parisi M."/>
            <person name="Parts L."/>
            <person name="Pedersen J.S."/>
            <person name="Pesole G."/>
            <person name="Phillippy A.M."/>
            <person name="Ponting C.P."/>
            <person name="Pop M."/>
            <person name="Porcelli D."/>
            <person name="Powell J.R."/>
            <person name="Prohaska S."/>
            <person name="Pruitt K."/>
            <person name="Puig M."/>
            <person name="Quesneville H."/>
            <person name="Ram K.R."/>
            <person name="Rand D."/>
            <person name="Rasmussen M.D."/>
            <person name="Reed L.K."/>
            <person name="Reenan R."/>
            <person name="Reily A."/>
            <person name="Remington K.A."/>
            <person name="Rieger T.T."/>
            <person name="Ritchie M.G."/>
            <person name="Robin C."/>
            <person name="Rogers Y.H."/>
            <person name="Rohde C."/>
            <person name="Rozas J."/>
            <person name="Rubenfield M.J."/>
            <person name="Ruiz A."/>
            <person name="Russo S."/>
            <person name="Salzberg S.L."/>
            <person name="Sanchez-Gracia A."/>
            <person name="Saranga D.J."/>
            <person name="Sato H."/>
            <person name="Schaeffer S.W."/>
            <person name="Schatz M.C."/>
            <person name="Schlenke T."/>
            <person name="Schwartz R."/>
            <person name="Segarra C."/>
            <person name="Singh R.S."/>
            <person name="Sirot L."/>
            <person name="Sirota M."/>
            <person name="Sisneros N.B."/>
            <person name="Smith C.D."/>
            <person name="Smith T.F."/>
            <person name="Spieth J."/>
            <person name="Stage D.E."/>
            <person name="Stark A."/>
            <person name="Stephan W."/>
            <person name="Strausberg R.L."/>
            <person name="Strempel S."/>
            <person name="Sturgill D."/>
            <person name="Sutton G."/>
            <person name="Sutton G.G."/>
            <person name="Tao W."/>
            <person name="Teichmann S."/>
            <person name="Tobari Y.N."/>
            <person name="Tomimura Y."/>
            <person name="Tsolas J.M."/>
            <person name="Valente V.L."/>
            <person name="Venter E."/>
            <person name="Venter J.C."/>
            <person name="Vicario S."/>
            <person name="Vieira F.G."/>
            <person name="Vilella A.J."/>
            <person name="Villasante A."/>
            <person name="Walenz B."/>
            <person name="Wang J."/>
            <person name="Wasserman M."/>
            <person name="Watts T."/>
            <person name="Wilson D."/>
            <person name="Wilson R.K."/>
            <person name="Wing R.A."/>
            <person name="Wolfner M.F."/>
            <person name="Wong A."/>
            <person name="Wong G.K."/>
            <person name="Wu C.I."/>
            <person name="Wu G."/>
            <person name="Yamamoto D."/>
            <person name="Yang H.P."/>
            <person name="Yang S.P."/>
            <person name="Yorke J.A."/>
            <person name="Yoshida K."/>
            <person name="Zdobnov E."/>
            <person name="Zhang P."/>
            <person name="Zhang Y."/>
            <person name="Zimin A.V."/>
            <person name="Baldwin J."/>
            <person name="Abdouelleil A."/>
            <person name="Abdulkadir J."/>
            <person name="Abebe A."/>
            <person name="Abera B."/>
            <person name="Abreu J."/>
            <person name="Acer S.C."/>
            <person name="Aftuck L."/>
            <person name="Alexander A."/>
            <person name="An P."/>
            <person name="Anderson E."/>
            <person name="Anderson S."/>
            <person name="Arachi H."/>
            <person name="Azer M."/>
            <person name="Bachantsang P."/>
            <person name="Barry A."/>
            <person name="Bayul T."/>
            <person name="Berlin A."/>
            <person name="Bessette D."/>
            <person name="Bloom T."/>
            <person name="Blye J."/>
            <person name="Boguslavskiy L."/>
            <person name="Bonnet C."/>
            <person name="Boukhgalter B."/>
            <person name="Bourzgui I."/>
            <person name="Brown A."/>
            <person name="Cahill P."/>
            <person name="Channer S."/>
            <person name="Cheshatsang Y."/>
            <person name="Chuda L."/>
            <person name="Citroen M."/>
            <person name="Collymore A."/>
            <person name="Cooke P."/>
            <person name="Costello M."/>
            <person name="D'Aco K."/>
            <person name="Daza R."/>
            <person name="De Haan G."/>
            <person name="DeGray S."/>
            <person name="DeMaso C."/>
            <person name="Dhargay N."/>
            <person name="Dooley K."/>
            <person name="Dooley E."/>
            <person name="Doricent M."/>
            <person name="Dorje P."/>
            <person name="Dorjee K."/>
            <person name="Dupes A."/>
            <person name="Elong R."/>
            <person name="Falk J."/>
            <person name="Farina A."/>
            <person name="Faro S."/>
            <person name="Ferguson D."/>
            <person name="Fisher S."/>
            <person name="Foley C.D."/>
            <person name="Franke A."/>
            <person name="Friedrich D."/>
            <person name="Gadbois L."/>
            <person name="Gearin G."/>
            <person name="Gearin C.R."/>
            <person name="Giannoukos G."/>
            <person name="Goode T."/>
            <person name="Graham J."/>
            <person name="Grandbois E."/>
            <person name="Grewal S."/>
            <person name="Gyaltsen K."/>
            <person name="Hafez N."/>
            <person name="Hagos B."/>
            <person name="Hall J."/>
            <person name="Henson C."/>
            <person name="Hollinger A."/>
            <person name="Honan T."/>
            <person name="Huard M.D."/>
            <person name="Hughes L."/>
            <person name="Hurhula B."/>
            <person name="Husby M.E."/>
            <person name="Kamat A."/>
            <person name="Kanga B."/>
            <person name="Kashin S."/>
            <person name="Khazanovich D."/>
            <person name="Kisner P."/>
            <person name="Lance K."/>
            <person name="Lara M."/>
            <person name="Lee W."/>
            <person name="Lennon N."/>
            <person name="Letendre F."/>
            <person name="LeVine R."/>
            <person name="Lipovsky A."/>
            <person name="Liu X."/>
            <person name="Liu J."/>
            <person name="Liu S."/>
            <person name="Lokyitsang T."/>
            <person name="Lokyitsang Y."/>
            <person name="Lubonja R."/>
            <person name="Lui A."/>
            <person name="MacDonald P."/>
            <person name="Magnisalis V."/>
            <person name="Maru K."/>
            <person name="Matthews C."/>
            <person name="McCusker W."/>
            <person name="McDonough S."/>
            <person name="Mehta T."/>
            <person name="Meldrim J."/>
            <person name="Meneus L."/>
            <person name="Mihai O."/>
            <person name="Mihalev A."/>
            <person name="Mihova T."/>
            <person name="Mittelman R."/>
            <person name="Mlenga V."/>
            <person name="Montmayeur A."/>
            <person name="Mulrain L."/>
            <person name="Navidi A."/>
            <person name="Naylor J."/>
            <person name="Negash T."/>
            <person name="Nguyen T."/>
            <person name="Nguyen N."/>
            <person name="Nicol R."/>
            <person name="Norbu C."/>
            <person name="Norbu N."/>
            <person name="Novod N."/>
            <person name="O'Neill B."/>
            <person name="Osman S."/>
            <person name="Markiewicz E."/>
            <person name="Oyono O.L."/>
            <person name="Patti C."/>
            <person name="Phunkhang P."/>
            <person name="Pierre F."/>
            <person name="Priest M."/>
            <person name="Raghuraman S."/>
            <person name="Rege F."/>
            <person name="Reyes R."/>
            <person name="Rise C."/>
            <person name="Rogov P."/>
            <person name="Ross K."/>
            <person name="Ryan E."/>
            <person name="Settipalli S."/>
            <person name="Shea T."/>
            <person name="Sherpa N."/>
            <person name="Shi L."/>
            <person name="Shih D."/>
            <person name="Sparrow T."/>
            <person name="Spaulding J."/>
            <person name="Stalker J."/>
            <person name="Stange-Thomann N."/>
            <person name="Stavropoulos S."/>
            <person name="Stone C."/>
            <person name="Strader C."/>
            <person name="Tesfaye S."/>
            <person name="Thomson T."/>
            <person name="Thoulutsang Y."/>
            <person name="Thoulutsang D."/>
            <person name="Topham K."/>
            <person name="Topping I."/>
            <person name="Tsamla T."/>
            <person name="Vassiliev H."/>
            <person name="Vo A."/>
            <person name="Wangchuk T."/>
            <person name="Wangdi T."/>
            <person name="Weiand M."/>
            <person name="Wilkinson J."/>
            <person name="Wilson A."/>
            <person name="Yadav S."/>
            <person name="Young G."/>
            <person name="Yu Q."/>
            <person name="Zembek L."/>
            <person name="Zhong D."/>
            <person name="Zimmer A."/>
            <person name="Zwirko Z."/>
            <person name="Jaffe D.B."/>
            <person name="Alvarez P."/>
            <person name="Brockman W."/>
            <person name="Butler J."/>
            <person name="Chin C."/>
            <person name="Gnerre S."/>
            <person name="Grabherr M."/>
            <person name="Kleber M."/>
            <person name="Mauceli E."/>
            <person name="MacCallum I."/>
        </authorList>
    </citation>
    <scope>NUCLEOTIDE SEQUENCE [LARGE SCALE GENOMIC DNA]</scope>
    <source>
        <strain evidence="2">MSH-3 / Tucson 14011-0111.49</strain>
    </source>
</reference>
<organism evidence="2">
    <name type="scientific">Drosophila persimilis</name>
    <name type="common">Fruit fly</name>
    <dbReference type="NCBI Taxonomy" id="7234"/>
    <lineage>
        <taxon>Eukaryota</taxon>
        <taxon>Metazoa</taxon>
        <taxon>Ecdysozoa</taxon>
        <taxon>Arthropoda</taxon>
        <taxon>Hexapoda</taxon>
        <taxon>Insecta</taxon>
        <taxon>Pterygota</taxon>
        <taxon>Neoptera</taxon>
        <taxon>Endopterygota</taxon>
        <taxon>Diptera</taxon>
        <taxon>Brachycera</taxon>
        <taxon>Muscomorpha</taxon>
        <taxon>Ephydroidea</taxon>
        <taxon>Drosophilidae</taxon>
        <taxon>Drosophila</taxon>
        <taxon>Sophophora</taxon>
    </lineage>
</organism>
<accession>B4IRB5</accession>
<name>B4IRB5_DROPE</name>
<proteinExistence type="predicted"/>
<protein>
    <submittedName>
        <fullName evidence="1">GL13657</fullName>
    </submittedName>
</protein>
<dbReference type="Gene3D" id="3.60.20.10">
    <property type="entry name" value="Glutamine Phosphoribosylpyrophosphate, subunit 1, domain 1"/>
    <property type="match status" value="1"/>
</dbReference>
<dbReference type="HOGENOM" id="CLU_2778549_0_0_1"/>
<dbReference type="Proteomes" id="UP000008744">
    <property type="component" value="Unassembled WGS sequence"/>
</dbReference>
<gene>
    <name evidence="1" type="primary">Dper\GL13657</name>
    <name evidence="1" type="ORF">Dper_GL13657</name>
</gene>
<sequence length="69" mass="7489">MVEQLKFPQSFMVIRQSSYTLKAVSNGHTSLGIVASAGVVIGTTTRKTSELMEARHGARGPNVNFHTKN</sequence>
<evidence type="ECO:0000313" key="2">
    <source>
        <dbReference type="Proteomes" id="UP000008744"/>
    </source>
</evidence>
<keyword evidence="2" id="KW-1185">Reference proteome</keyword>
<dbReference type="AlphaFoldDB" id="B4IRB5"/>
<dbReference type="InterPro" id="IPR029055">
    <property type="entry name" value="Ntn_hydrolases_N"/>
</dbReference>
<dbReference type="PhylomeDB" id="B4IRB5"/>
<dbReference type="EMBL" id="CH692338">
    <property type="protein sequence ID" value="EDW34901.1"/>
    <property type="molecule type" value="Genomic_DNA"/>
</dbReference>
<evidence type="ECO:0000313" key="1">
    <source>
        <dbReference type="EMBL" id="EDW34901.1"/>
    </source>
</evidence>
<dbReference type="SUPFAM" id="SSF56235">
    <property type="entry name" value="N-terminal nucleophile aminohydrolases (Ntn hydrolases)"/>
    <property type="match status" value="1"/>
</dbReference>